<proteinExistence type="predicted"/>
<gene>
    <name evidence="1" type="ORF">AN188_01444</name>
</gene>
<dbReference type="AlphaFoldDB" id="A0A150J834"/>
<name>A0A150J834_9EURY</name>
<reference evidence="1 2" key="1">
    <citation type="journal article" date="2016" name="ISME J.">
        <title>Chasing the elusive Euryarchaeota class WSA2: genomes reveal a uniquely fastidious methyl-reducing methanogen.</title>
        <authorList>
            <person name="Nobu M.K."/>
            <person name="Narihiro T."/>
            <person name="Kuroda K."/>
            <person name="Mei R."/>
            <person name="Liu W.T."/>
        </authorList>
    </citation>
    <scope>NUCLEOTIDE SEQUENCE [LARGE SCALE GENOMIC DNA]</scope>
    <source>
        <strain evidence="1">ADurb1013_Bin02101</strain>
    </source>
</reference>
<sequence length="53" mass="6054">MGKSEEGKPHHSSIKDMTFPTHNLFVPRYEIYMSKQVTFDIVKKKILAGVTTS</sequence>
<dbReference type="Proteomes" id="UP000092420">
    <property type="component" value="Unassembled WGS sequence"/>
</dbReference>
<evidence type="ECO:0000313" key="2">
    <source>
        <dbReference type="Proteomes" id="UP000092420"/>
    </source>
</evidence>
<organism evidence="1 2">
    <name type="scientific">Candidatus Methanofastidiosum methylothiophilum</name>
    <dbReference type="NCBI Taxonomy" id="1705564"/>
    <lineage>
        <taxon>Archaea</taxon>
        <taxon>Methanobacteriati</taxon>
        <taxon>Methanobacteriota</taxon>
        <taxon>Stenosarchaea group</taxon>
        <taxon>Candidatus Methanofastidiosia</taxon>
        <taxon>Candidatus Methanofastidiosales</taxon>
        <taxon>Candidatus Methanofastidiosaceae</taxon>
        <taxon>Candidatus Methanofastidiosum</taxon>
    </lineage>
</organism>
<dbReference type="EMBL" id="LNJB01000026">
    <property type="protein sequence ID" value="KYC53413.1"/>
    <property type="molecule type" value="Genomic_DNA"/>
</dbReference>
<protein>
    <submittedName>
        <fullName evidence="1">Uncharacterized protein</fullName>
    </submittedName>
</protein>
<evidence type="ECO:0000313" key="1">
    <source>
        <dbReference type="EMBL" id="KYC53413.1"/>
    </source>
</evidence>
<accession>A0A150J834</accession>
<comment type="caution">
    <text evidence="1">The sequence shown here is derived from an EMBL/GenBank/DDBJ whole genome shotgun (WGS) entry which is preliminary data.</text>
</comment>